<feature type="chain" id="PRO_5040722028" evidence="2">
    <location>
        <begin position="41"/>
        <end position="377"/>
    </location>
</feature>
<accession>A0A9X1SVZ6</accession>
<keyword evidence="4" id="KW-1185">Reference proteome</keyword>
<comment type="caution">
    <text evidence="3">The sequence shown here is derived from an EMBL/GenBank/DDBJ whole genome shotgun (WGS) entry which is preliminary data.</text>
</comment>
<evidence type="ECO:0000313" key="3">
    <source>
        <dbReference type="EMBL" id="MCD5314502.1"/>
    </source>
</evidence>
<keyword evidence="2" id="KW-0732">Signal</keyword>
<protein>
    <submittedName>
        <fullName evidence="3">Uncharacterized protein</fullName>
    </submittedName>
</protein>
<dbReference type="AlphaFoldDB" id="A0A9X1SVZ6"/>
<reference evidence="3" key="1">
    <citation type="submission" date="2021-11" db="EMBL/GenBank/DDBJ databases">
        <title>Streptomyces corallinus and Kineosporia corallina sp. nov., two new coral-derived marine actinobacteria.</title>
        <authorList>
            <person name="Buangrab K."/>
            <person name="Sutthacheep M."/>
            <person name="Yeemin T."/>
            <person name="Harunari E."/>
            <person name="Igarashi Y."/>
            <person name="Sripreechasak P."/>
            <person name="Kanchanasin P."/>
            <person name="Tanasupawat S."/>
            <person name="Phongsopitanun W."/>
        </authorList>
    </citation>
    <scope>NUCLEOTIDE SEQUENCE</scope>
    <source>
        <strain evidence="3">JCM 31032</strain>
    </source>
</reference>
<evidence type="ECO:0000256" key="2">
    <source>
        <dbReference type="SAM" id="SignalP"/>
    </source>
</evidence>
<name>A0A9X1SVZ6_9ACTN</name>
<feature type="signal peptide" evidence="2">
    <location>
        <begin position="1"/>
        <end position="40"/>
    </location>
</feature>
<feature type="region of interest" description="Disordered" evidence="1">
    <location>
        <begin position="41"/>
        <end position="76"/>
    </location>
</feature>
<evidence type="ECO:0000256" key="1">
    <source>
        <dbReference type="SAM" id="MobiDB-lite"/>
    </source>
</evidence>
<dbReference type="Proteomes" id="UP001138997">
    <property type="component" value="Unassembled WGS sequence"/>
</dbReference>
<sequence>MALTKARWNTMTRRRWMYATIPVATVIVVGAALVASPATAQMAGGSDAPDTTETTAPAPSSTSTAETGTEECAVGSEGSSAQLTDLLSGSLGSLNSLGNLGQLTSLTQAGCDGDVAVYFDDALSQLPADQTAWTTPFASEVFEHVTTSFGGDSASALPGLFMLHENKLDAGLLTEVLGGLSGVGSPVDAVYGDALGGNLLSGATLDSGAGAGEGLQTQLQDVIVKEACGQLVESVTEQAQLPTIPGVGEVGWENFCAFDFYNSTDRTEDADRIKAALTEAGGTDAAVVNDWFLPLSELSAGTGSAGELSALTEYFSLTDELLPTQGDASKLNLGEHVLFASAAAGTDLTGKAKEAFGSKFDLAQFTQAQKDFPQLTF</sequence>
<organism evidence="3 4">
    <name type="scientific">Kineosporia babensis</name>
    <dbReference type="NCBI Taxonomy" id="499548"/>
    <lineage>
        <taxon>Bacteria</taxon>
        <taxon>Bacillati</taxon>
        <taxon>Actinomycetota</taxon>
        <taxon>Actinomycetes</taxon>
        <taxon>Kineosporiales</taxon>
        <taxon>Kineosporiaceae</taxon>
        <taxon>Kineosporia</taxon>
    </lineage>
</organism>
<feature type="compositionally biased region" description="Low complexity" evidence="1">
    <location>
        <begin position="46"/>
        <end position="71"/>
    </location>
</feature>
<dbReference type="RefSeq" id="WP_231447069.1">
    <property type="nucleotide sequence ID" value="NZ_JAJOMB010000016.1"/>
</dbReference>
<dbReference type="EMBL" id="JAJOMB010000016">
    <property type="protein sequence ID" value="MCD5314502.1"/>
    <property type="molecule type" value="Genomic_DNA"/>
</dbReference>
<proteinExistence type="predicted"/>
<evidence type="ECO:0000313" key="4">
    <source>
        <dbReference type="Proteomes" id="UP001138997"/>
    </source>
</evidence>
<gene>
    <name evidence="3" type="ORF">LR394_26695</name>
</gene>